<feature type="transmembrane region" description="Helical" evidence="7">
    <location>
        <begin position="31"/>
        <end position="58"/>
    </location>
</feature>
<accession>A0A1H0N5T4</accession>
<dbReference type="Gene3D" id="1.10.3720.10">
    <property type="entry name" value="MetI-like"/>
    <property type="match status" value="1"/>
</dbReference>
<dbReference type="SUPFAM" id="SSF161098">
    <property type="entry name" value="MetI-like"/>
    <property type="match status" value="1"/>
</dbReference>
<evidence type="ECO:0000256" key="1">
    <source>
        <dbReference type="ARBA" id="ARBA00004651"/>
    </source>
</evidence>
<keyword evidence="6 7" id="KW-0472">Membrane</keyword>
<dbReference type="InterPro" id="IPR000515">
    <property type="entry name" value="MetI-like"/>
</dbReference>
<gene>
    <name evidence="9" type="ORF">SAMN04515671_2209</name>
</gene>
<keyword evidence="3" id="KW-1003">Cell membrane</keyword>
<dbReference type="InterPro" id="IPR035906">
    <property type="entry name" value="MetI-like_sf"/>
</dbReference>
<evidence type="ECO:0000259" key="8">
    <source>
        <dbReference type="PROSITE" id="PS50928"/>
    </source>
</evidence>
<dbReference type="STRING" id="1090615.SAMN04515671_2209"/>
<dbReference type="Pfam" id="PF00528">
    <property type="entry name" value="BPD_transp_1"/>
    <property type="match status" value="1"/>
</dbReference>
<dbReference type="AlphaFoldDB" id="A0A1H0N5T4"/>
<dbReference type="InterPro" id="IPR051393">
    <property type="entry name" value="ABC_transporter_permease"/>
</dbReference>
<feature type="domain" description="ABC transmembrane type-1" evidence="8">
    <location>
        <begin position="92"/>
        <end position="302"/>
    </location>
</feature>
<comment type="subcellular location">
    <subcellularLocation>
        <location evidence="1 7">Cell membrane</location>
        <topology evidence="1 7">Multi-pass membrane protein</topology>
    </subcellularLocation>
</comment>
<protein>
    <submittedName>
        <fullName evidence="9">Carbohydrate ABC transporter membrane protein 1, CUT1 family</fullName>
    </submittedName>
</protein>
<dbReference type="PANTHER" id="PTHR30193">
    <property type="entry name" value="ABC TRANSPORTER PERMEASE PROTEIN"/>
    <property type="match status" value="1"/>
</dbReference>
<evidence type="ECO:0000313" key="9">
    <source>
        <dbReference type="EMBL" id="SDO87855.1"/>
    </source>
</evidence>
<feature type="transmembrane region" description="Helical" evidence="7">
    <location>
        <begin position="278"/>
        <end position="303"/>
    </location>
</feature>
<dbReference type="PROSITE" id="PS50928">
    <property type="entry name" value="ABC_TM1"/>
    <property type="match status" value="1"/>
</dbReference>
<organism evidence="9 10">
    <name type="scientific">Nakamurella panacisegetis</name>
    <dbReference type="NCBI Taxonomy" id="1090615"/>
    <lineage>
        <taxon>Bacteria</taxon>
        <taxon>Bacillati</taxon>
        <taxon>Actinomycetota</taxon>
        <taxon>Actinomycetes</taxon>
        <taxon>Nakamurellales</taxon>
        <taxon>Nakamurellaceae</taxon>
        <taxon>Nakamurella</taxon>
    </lineage>
</organism>
<dbReference type="CDD" id="cd06261">
    <property type="entry name" value="TM_PBP2"/>
    <property type="match status" value="1"/>
</dbReference>
<comment type="similarity">
    <text evidence="7">Belongs to the binding-protein-dependent transport system permease family.</text>
</comment>
<evidence type="ECO:0000256" key="2">
    <source>
        <dbReference type="ARBA" id="ARBA00022448"/>
    </source>
</evidence>
<feature type="transmembrane region" description="Helical" evidence="7">
    <location>
        <begin position="177"/>
        <end position="200"/>
    </location>
</feature>
<dbReference type="Proteomes" id="UP000198741">
    <property type="component" value="Chromosome I"/>
</dbReference>
<evidence type="ECO:0000256" key="5">
    <source>
        <dbReference type="ARBA" id="ARBA00022989"/>
    </source>
</evidence>
<keyword evidence="5 7" id="KW-1133">Transmembrane helix</keyword>
<feature type="transmembrane region" description="Helical" evidence="7">
    <location>
        <begin position="234"/>
        <end position="258"/>
    </location>
</feature>
<evidence type="ECO:0000256" key="7">
    <source>
        <dbReference type="RuleBase" id="RU363032"/>
    </source>
</evidence>
<dbReference type="RefSeq" id="WP_090475993.1">
    <property type="nucleotide sequence ID" value="NZ_LT629710.1"/>
</dbReference>
<feature type="transmembrane region" description="Helical" evidence="7">
    <location>
        <begin position="129"/>
        <end position="149"/>
    </location>
</feature>
<keyword evidence="2 7" id="KW-0813">Transport</keyword>
<dbReference type="GO" id="GO:0055085">
    <property type="term" value="P:transmembrane transport"/>
    <property type="evidence" value="ECO:0007669"/>
    <property type="project" value="InterPro"/>
</dbReference>
<keyword evidence="10" id="KW-1185">Reference proteome</keyword>
<evidence type="ECO:0000313" key="10">
    <source>
        <dbReference type="Proteomes" id="UP000198741"/>
    </source>
</evidence>
<keyword evidence="4 7" id="KW-0812">Transmembrane</keyword>
<feature type="transmembrane region" description="Helical" evidence="7">
    <location>
        <begin position="92"/>
        <end position="117"/>
    </location>
</feature>
<evidence type="ECO:0000256" key="6">
    <source>
        <dbReference type="ARBA" id="ARBA00023136"/>
    </source>
</evidence>
<name>A0A1H0N5T4_9ACTN</name>
<reference evidence="9 10" key="1">
    <citation type="submission" date="2016-10" db="EMBL/GenBank/DDBJ databases">
        <authorList>
            <person name="de Groot N.N."/>
        </authorList>
    </citation>
    <scope>NUCLEOTIDE SEQUENCE [LARGE SCALE GENOMIC DNA]</scope>
    <source>
        <strain evidence="10">P4-7,KCTC 19426,CECT 7604</strain>
    </source>
</reference>
<evidence type="ECO:0000256" key="3">
    <source>
        <dbReference type="ARBA" id="ARBA00022475"/>
    </source>
</evidence>
<sequence length="315" mass="34853">MTTGLQPHPVVAGAVSAEKPRKVRTPGGRPLWLMSPTLLLLLLVIVVPFALAVVMSFLDLDQYSLKSWISAPFISFDNYSEALSTSGLLHSLWVSVAFSVLTTVVCAPIGLLAALAVNTPFRGRFLVRSLFLVPYVLPSFVTATVWRFILQPNGAFNHFLSLFGIDGGQWLIGDNTFWALVIVDIWAGWPFVYMMTIAGLQNIPNELYEAADMDGVTWWEKIRYVVLPQIRNQLFLGLLLSTLAHFNNFTLPFVLFGSPAPDPVLTLPVNIYQTSFQTFRFGLGAAMSVLSLILLLIPAVFYLRASRLTARAGED</sequence>
<dbReference type="OrthoDB" id="34224at2"/>
<dbReference type="GO" id="GO:0005886">
    <property type="term" value="C:plasma membrane"/>
    <property type="evidence" value="ECO:0007669"/>
    <property type="project" value="UniProtKB-SubCell"/>
</dbReference>
<evidence type="ECO:0000256" key="4">
    <source>
        <dbReference type="ARBA" id="ARBA00022692"/>
    </source>
</evidence>
<dbReference type="EMBL" id="LT629710">
    <property type="protein sequence ID" value="SDO87855.1"/>
    <property type="molecule type" value="Genomic_DNA"/>
</dbReference>
<dbReference type="PANTHER" id="PTHR30193:SF37">
    <property type="entry name" value="INNER MEMBRANE ABC TRANSPORTER PERMEASE PROTEIN YCJO"/>
    <property type="match status" value="1"/>
</dbReference>
<proteinExistence type="inferred from homology"/>